<sequence>MPIMYYDTPCLIFNQETCMPTIGREHRVGHLISRLILLGSSEAHRDMKKPMEGMVRCDANYVPLSPISFLERSAVVYGERISVVYGDVKYTWRQTRDRCVRLASALSESGVSRGDVVSVDLSAYSIPLRESNVTGFSS</sequence>
<proteinExistence type="inferred from homology"/>
<evidence type="ECO:0000259" key="5">
    <source>
        <dbReference type="Pfam" id="PF00501"/>
    </source>
</evidence>
<organism evidence="6 7">
    <name type="scientific">Trapa incisa</name>
    <dbReference type="NCBI Taxonomy" id="236973"/>
    <lineage>
        <taxon>Eukaryota</taxon>
        <taxon>Viridiplantae</taxon>
        <taxon>Streptophyta</taxon>
        <taxon>Embryophyta</taxon>
        <taxon>Tracheophyta</taxon>
        <taxon>Spermatophyta</taxon>
        <taxon>Magnoliopsida</taxon>
        <taxon>eudicotyledons</taxon>
        <taxon>Gunneridae</taxon>
        <taxon>Pentapetalae</taxon>
        <taxon>rosids</taxon>
        <taxon>malvids</taxon>
        <taxon>Myrtales</taxon>
        <taxon>Lythraceae</taxon>
        <taxon>Trapa</taxon>
    </lineage>
</organism>
<dbReference type="Proteomes" id="UP001345219">
    <property type="component" value="Chromosome 4"/>
</dbReference>
<dbReference type="InterPro" id="IPR000873">
    <property type="entry name" value="AMP-dep_synth/lig_dom"/>
</dbReference>
<comment type="similarity">
    <text evidence="1">Belongs to the ATP-dependent AMP-binding enzyme family.</text>
</comment>
<dbReference type="AlphaFoldDB" id="A0AAN7JQ51"/>
<evidence type="ECO:0000256" key="4">
    <source>
        <dbReference type="ARBA" id="ARBA00023098"/>
    </source>
</evidence>
<evidence type="ECO:0000313" key="6">
    <source>
        <dbReference type="EMBL" id="KAK4751495.1"/>
    </source>
</evidence>
<evidence type="ECO:0000256" key="2">
    <source>
        <dbReference type="ARBA" id="ARBA00022598"/>
    </source>
</evidence>
<dbReference type="GO" id="GO:0016874">
    <property type="term" value="F:ligase activity"/>
    <property type="evidence" value="ECO:0007669"/>
    <property type="project" value="UniProtKB-KW"/>
</dbReference>
<protein>
    <recommendedName>
        <fullName evidence="5">AMP-dependent synthetase/ligase domain-containing protein</fullName>
    </recommendedName>
</protein>
<gene>
    <name evidence="6" type="ORF">SAY87_004977</name>
</gene>
<evidence type="ECO:0000256" key="3">
    <source>
        <dbReference type="ARBA" id="ARBA00022832"/>
    </source>
</evidence>
<keyword evidence="4" id="KW-0443">Lipid metabolism</keyword>
<reference evidence="6 7" key="1">
    <citation type="journal article" date="2023" name="Hortic Res">
        <title>Pangenome of water caltrop reveals structural variations and asymmetric subgenome divergence after allopolyploidization.</title>
        <authorList>
            <person name="Zhang X."/>
            <person name="Chen Y."/>
            <person name="Wang L."/>
            <person name="Yuan Y."/>
            <person name="Fang M."/>
            <person name="Shi L."/>
            <person name="Lu R."/>
            <person name="Comes H.P."/>
            <person name="Ma Y."/>
            <person name="Chen Y."/>
            <person name="Huang G."/>
            <person name="Zhou Y."/>
            <person name="Zheng Z."/>
            <person name="Qiu Y."/>
        </authorList>
    </citation>
    <scope>NUCLEOTIDE SEQUENCE [LARGE SCALE GENOMIC DNA]</scope>
    <source>
        <tissue evidence="6">Roots</tissue>
    </source>
</reference>
<dbReference type="GO" id="GO:0006631">
    <property type="term" value="P:fatty acid metabolic process"/>
    <property type="evidence" value="ECO:0007669"/>
    <property type="project" value="UniProtKB-KW"/>
</dbReference>
<evidence type="ECO:0000313" key="7">
    <source>
        <dbReference type="Proteomes" id="UP001345219"/>
    </source>
</evidence>
<evidence type="ECO:0000256" key="1">
    <source>
        <dbReference type="ARBA" id="ARBA00006432"/>
    </source>
</evidence>
<dbReference type="PANTHER" id="PTHR43859">
    <property type="entry name" value="ACYL-ACTIVATING ENZYME"/>
    <property type="match status" value="1"/>
</dbReference>
<dbReference type="EMBL" id="JAXIOK010000017">
    <property type="protein sequence ID" value="KAK4751495.1"/>
    <property type="molecule type" value="Genomic_DNA"/>
</dbReference>
<comment type="caution">
    <text evidence="6">The sequence shown here is derived from an EMBL/GenBank/DDBJ whole genome shotgun (WGS) entry which is preliminary data.</text>
</comment>
<keyword evidence="7" id="KW-1185">Reference proteome</keyword>
<dbReference type="SUPFAM" id="SSF56801">
    <property type="entry name" value="Acetyl-CoA synthetase-like"/>
    <property type="match status" value="1"/>
</dbReference>
<feature type="domain" description="AMP-dependent synthetase/ligase" evidence="5">
    <location>
        <begin position="70"/>
        <end position="119"/>
    </location>
</feature>
<keyword evidence="3" id="KW-0276">Fatty acid metabolism</keyword>
<name>A0AAN7JQ51_9MYRT</name>
<dbReference type="PANTHER" id="PTHR43859:SF4">
    <property type="entry name" value="BUTANOATE--COA LIGASE AAE1-RELATED"/>
    <property type="match status" value="1"/>
</dbReference>
<dbReference type="Gene3D" id="3.40.50.980">
    <property type="match status" value="1"/>
</dbReference>
<dbReference type="Pfam" id="PF00501">
    <property type="entry name" value="AMP-binding"/>
    <property type="match status" value="1"/>
</dbReference>
<accession>A0AAN7JQ51</accession>
<keyword evidence="2" id="KW-0436">Ligase</keyword>